<dbReference type="EMBL" id="FRAW01000001">
    <property type="protein sequence ID" value="SHK12161.1"/>
    <property type="molecule type" value="Genomic_DNA"/>
</dbReference>
<sequence length="169" mass="19332">MRICYFISMRFHFPVFVVCFWLSACSDINSGWTVDGGGYMNLQLNGSEKLKLDISPDDGDVDLRVNKHFVLFLGKNDQGDRLQLMVYKPVLGLNTPQTNPNYTYLVLGNSVPAHIIDADSSYVKFDRKDSILWSADIRLIFNHCYGDDCDSTRTVVSGRMQYWVDPDDR</sequence>
<dbReference type="RefSeq" id="WP_143394453.1">
    <property type="nucleotide sequence ID" value="NZ_FRAW01000001.1"/>
</dbReference>
<evidence type="ECO:0000313" key="1">
    <source>
        <dbReference type="EMBL" id="SHK12161.1"/>
    </source>
</evidence>
<accession>A0A1T4JS10</accession>
<reference evidence="1" key="1">
    <citation type="submission" date="2016-11" db="EMBL/GenBank/DDBJ databases">
        <authorList>
            <person name="Jaros S."/>
            <person name="Januszkiewicz K."/>
            <person name="Wedrychowicz H."/>
        </authorList>
    </citation>
    <scope>NUCLEOTIDE SEQUENCE [LARGE SCALE GENOMIC DNA]</scope>
    <source>
        <strain evidence="1">UWOS</strain>
    </source>
</reference>
<reference evidence="3" key="2">
    <citation type="submission" date="2016-11" db="EMBL/GenBank/DDBJ databases">
        <authorList>
            <person name="Varghese N."/>
            <person name="Submissions S."/>
        </authorList>
    </citation>
    <scope>NUCLEOTIDE SEQUENCE [LARGE SCALE GENOMIC DNA]</scope>
    <source>
        <strain evidence="3">UWOS</strain>
    </source>
</reference>
<dbReference type="PROSITE" id="PS51257">
    <property type="entry name" value="PROKAR_LIPOPROTEIN"/>
    <property type="match status" value="1"/>
</dbReference>
<dbReference type="Proteomes" id="UP000190449">
    <property type="component" value="Unassembled WGS sequence"/>
</dbReference>
<evidence type="ECO:0000313" key="2">
    <source>
        <dbReference type="EMBL" id="SJZ32931.1"/>
    </source>
</evidence>
<evidence type="ECO:0000313" key="4">
    <source>
        <dbReference type="Proteomes" id="UP000190449"/>
    </source>
</evidence>
<dbReference type="EMBL" id="FUWU01000001">
    <property type="protein sequence ID" value="SJZ32931.1"/>
    <property type="molecule type" value="Genomic_DNA"/>
</dbReference>
<proteinExistence type="predicted"/>
<evidence type="ECO:0008006" key="5">
    <source>
        <dbReference type="Google" id="ProtNLM"/>
    </source>
</evidence>
<accession>A0A1M6PW56</accession>
<keyword evidence="3" id="KW-1185">Reference proteome</keyword>
<organism evidence="1 3">
    <name type="scientific">Fibrobacter intestinalis</name>
    <dbReference type="NCBI Taxonomy" id="28122"/>
    <lineage>
        <taxon>Bacteria</taxon>
        <taxon>Pseudomonadati</taxon>
        <taxon>Fibrobacterota</taxon>
        <taxon>Fibrobacteria</taxon>
        <taxon>Fibrobacterales</taxon>
        <taxon>Fibrobacteraceae</taxon>
        <taxon>Fibrobacter</taxon>
    </lineage>
</organism>
<gene>
    <name evidence="2" type="ORF">SAMN02745108_00067</name>
    <name evidence="1" type="ORF">SAMN05720469_101145</name>
</gene>
<reference evidence="2 4" key="3">
    <citation type="submission" date="2017-02" db="EMBL/GenBank/DDBJ databases">
        <authorList>
            <person name="Peterson S.W."/>
        </authorList>
    </citation>
    <scope>NUCLEOTIDE SEQUENCE [LARGE SCALE GENOMIC DNA]</scope>
    <source>
        <strain evidence="2 4">ATCC 43854</strain>
    </source>
</reference>
<dbReference type="AlphaFoldDB" id="A0A1M6PW56"/>
<name>A0A1M6PW56_9BACT</name>
<dbReference type="Proteomes" id="UP000184275">
    <property type="component" value="Unassembled WGS sequence"/>
</dbReference>
<protein>
    <recommendedName>
        <fullName evidence="5">Lipoprotein</fullName>
    </recommendedName>
</protein>
<evidence type="ECO:0000313" key="3">
    <source>
        <dbReference type="Proteomes" id="UP000184275"/>
    </source>
</evidence>